<protein>
    <submittedName>
        <fullName evidence="1">Uncharacterized protein</fullName>
    </submittedName>
</protein>
<sequence length="106" mass="12310">MIISPSHRHCSLDLSRIISELDGEGKTAFCCAYQNYPEIMQELTDFFEDNPNFRLQSIALKTEKTPVYILYDAARHDILIQEARIMAEPIIERCQGCWTMDPKTRI</sequence>
<dbReference type="STRING" id="1963862.B4O97_14420"/>
<comment type="caution">
    <text evidence="1">The sequence shown here is derived from an EMBL/GenBank/DDBJ whole genome shotgun (WGS) entry which is preliminary data.</text>
</comment>
<evidence type="ECO:0000313" key="2">
    <source>
        <dbReference type="Proteomes" id="UP000192343"/>
    </source>
</evidence>
<dbReference type="RefSeq" id="WP_083051863.1">
    <property type="nucleotide sequence ID" value="NZ_MWQY01000017.1"/>
</dbReference>
<reference evidence="1 2" key="1">
    <citation type="submission" date="2017-03" db="EMBL/GenBank/DDBJ databases">
        <title>Draft Genome sequence of Marispirochaeta sp. strain JC444.</title>
        <authorList>
            <person name="Shivani Y."/>
            <person name="Subhash Y."/>
            <person name="Sasikala C."/>
            <person name="Ramana C."/>
        </authorList>
    </citation>
    <scope>NUCLEOTIDE SEQUENCE [LARGE SCALE GENOMIC DNA]</scope>
    <source>
        <strain evidence="1 2">JC444</strain>
    </source>
</reference>
<dbReference type="AlphaFoldDB" id="A0A1Y1RV48"/>
<name>A0A1Y1RV48_9SPIO</name>
<evidence type="ECO:0000313" key="1">
    <source>
        <dbReference type="EMBL" id="ORC33855.1"/>
    </source>
</evidence>
<accession>A0A1Y1RV48</accession>
<dbReference type="OrthoDB" id="9868108at2"/>
<gene>
    <name evidence="1" type="ORF">B4O97_14420</name>
</gene>
<dbReference type="Proteomes" id="UP000192343">
    <property type="component" value="Unassembled WGS sequence"/>
</dbReference>
<dbReference type="EMBL" id="MWQY01000017">
    <property type="protein sequence ID" value="ORC33855.1"/>
    <property type="molecule type" value="Genomic_DNA"/>
</dbReference>
<keyword evidence="2" id="KW-1185">Reference proteome</keyword>
<organism evidence="1 2">
    <name type="scientific">Marispirochaeta aestuarii</name>
    <dbReference type="NCBI Taxonomy" id="1963862"/>
    <lineage>
        <taxon>Bacteria</taxon>
        <taxon>Pseudomonadati</taxon>
        <taxon>Spirochaetota</taxon>
        <taxon>Spirochaetia</taxon>
        <taxon>Spirochaetales</taxon>
        <taxon>Spirochaetaceae</taxon>
        <taxon>Marispirochaeta</taxon>
    </lineage>
</organism>
<proteinExistence type="predicted"/>